<protein>
    <submittedName>
        <fullName evidence="7">ATP-dependent RNA helicase HrpA</fullName>
        <ecNumber evidence="7">3.6.1.-</ecNumber>
    </submittedName>
</protein>
<dbReference type="Pfam" id="PF21010">
    <property type="entry name" value="HA2_C"/>
    <property type="match status" value="1"/>
</dbReference>
<dbReference type="InterPro" id="IPR024590">
    <property type="entry name" value="HrpA_C"/>
</dbReference>
<evidence type="ECO:0000256" key="3">
    <source>
        <dbReference type="ARBA" id="ARBA00022806"/>
    </source>
</evidence>
<evidence type="ECO:0000313" key="7">
    <source>
        <dbReference type="EMBL" id="CCK76262.1"/>
    </source>
</evidence>
<dbReference type="PATRIC" id="fig|698738.3.peg.2159"/>
<feature type="domain" description="Helicase C-terminal" evidence="6">
    <location>
        <begin position="278"/>
        <end position="455"/>
    </location>
</feature>
<dbReference type="Pfam" id="PF00271">
    <property type="entry name" value="Helicase_C"/>
    <property type="match status" value="1"/>
</dbReference>
<dbReference type="SMART" id="SM00487">
    <property type="entry name" value="DEXDc"/>
    <property type="match status" value="1"/>
</dbReference>
<dbReference type="Gene3D" id="1.20.120.1080">
    <property type="match status" value="1"/>
</dbReference>
<evidence type="ECO:0000313" key="8">
    <source>
        <dbReference type="Proteomes" id="UP000032749"/>
    </source>
</evidence>
<dbReference type="HOGENOM" id="CLU_001832_3_3_6"/>
<dbReference type="SUPFAM" id="SSF52540">
    <property type="entry name" value="P-loop containing nucleoside triphosphate hydrolases"/>
    <property type="match status" value="1"/>
</dbReference>
<gene>
    <name evidence="7" type="primary">hrpA</name>
    <name evidence="7" type="ORF">OLEAN_C20860</name>
</gene>
<dbReference type="Gene3D" id="3.40.50.300">
    <property type="entry name" value="P-loop containing nucleotide triphosphate hydrolases"/>
    <property type="match status" value="2"/>
</dbReference>
<evidence type="ECO:0000256" key="1">
    <source>
        <dbReference type="ARBA" id="ARBA00022741"/>
    </source>
</evidence>
<dbReference type="InterPro" id="IPR001650">
    <property type="entry name" value="Helicase_C-like"/>
</dbReference>
<keyword evidence="8" id="KW-1185">Reference proteome</keyword>
<evidence type="ECO:0000256" key="2">
    <source>
        <dbReference type="ARBA" id="ARBA00022801"/>
    </source>
</evidence>
<accession>R4YMX6</accession>
<dbReference type="OrthoDB" id="9805617at2"/>
<dbReference type="InterPro" id="IPR010222">
    <property type="entry name" value="RNA_helicase_HrpA"/>
</dbReference>
<dbReference type="FunFam" id="3.40.50.300:FF:000575">
    <property type="entry name" value="ATP-dependent helicase hrpA"/>
    <property type="match status" value="1"/>
</dbReference>
<dbReference type="PANTHER" id="PTHR18934:SF99">
    <property type="entry name" value="ATP-DEPENDENT RNA HELICASE DHX37-RELATED"/>
    <property type="match status" value="1"/>
</dbReference>
<dbReference type="FunFam" id="1.20.120.1080:FF:000005">
    <property type="entry name" value="ATP-dependent helicase HrpA"/>
    <property type="match status" value="1"/>
</dbReference>
<feature type="domain" description="Helicase ATP-binding" evidence="5">
    <location>
        <begin position="87"/>
        <end position="250"/>
    </location>
</feature>
<keyword evidence="4" id="KW-0067">ATP-binding</keyword>
<dbReference type="Proteomes" id="UP000032749">
    <property type="component" value="Chromosome"/>
</dbReference>
<dbReference type="SMART" id="SM00490">
    <property type="entry name" value="HELICc"/>
    <property type="match status" value="1"/>
</dbReference>
<sequence length="1311" mass="150512">MSQNNKLDKNALKQAVNNCLTKDKYRLNRDLHAIFGLAKQEKPFDNKLAKLLVAIERSQQVLAQRKTVLTLNYPESLPVSQKREQILAALSEHQVIIIAGETGSGKTTQLPKMCLELGLGQAGTIAHTQPRRLAARSVASRIAQELEVEMGQEVGCQVRFSDQTTERTRVKLMTDGILLAQTQNDKFLSEYDCIIIDEAHERSLNIDFLLGFLKQLLPKRPDLKVVITSATIDLTRFSEHFSNAPVIEVSGRTFPVEDRFRPLVRESEDDTDLTIQEGILHGLQELAEQDRIKQQAGDVLVFLPGEREIRECAEYLRKMMLHDKDLRNSQILPLYARLGVSEQGKIFTESVGRRIILATNVAETSLTVPGIRYVIDSGVARISRYSYRSKVQRLPVEAISQASANQRRGRCGRVADGICIRLFSEDDFLSRPEFTEPEIQRTNLAAVILQMISLKLGDISNFPFVDAPDPRFIKDGFNLLQELEAVTSSAAEGQFVLTQLGRQMSRLPVEPRISRMLLQAKKQNALREVLIIASALSIQDPRERPADKKQAADQKHKEFAHEESDFLSYVNLWDAFEEQRQELTNSQLRKWCQKNFVNYMRMREWRDVHKQLHILCREMDFVLNTDAASYENVHKSLLAGLLSHIAQKEEGAEYLGARQRKLQIFPASGLYKKRPKWIVAAELMETTRLYGRTVAKIDPEWLEQLAKPLLRKSYFEPHWSKKRGQVIAFEQTSLYGLIINPKRAIDFSRINMPEARNLFIQQGLVENNIELKSKFYQHNINLIAELAELEEKTRTRSYVVEDAVVGHFYDEHIPTDLASVISLYAWLKKPETDEKTLYLSKEYLLKQSEDSVTDALYPSYFNYQGISFPLAYAFSPGAKDDGVSMTVPASVLGQISIDQADWLVPGFIKEKCIAILKGLPKPIRKQLVPVPNTVDDFLRIANVGEGGLFPQLVNFLYAKYRIKVELDDLRSINLDNHFKMNYQVIDNDKIAGQGRDLMLLKEEFEGLGQAQATVLTDKEFDRTNITQWDFSKLPQVTERDLQGLKVRMFPMLIDQGSHVDMTLHADEDFAGLSSRQGIIRLLRLSLPVQDKELRKELRLLDPVMPYAQGLASKQEFYNDILDACYNLCMLSEDELPRSELAFKTCLDNRSELYPTLVKIIDLLKRVLPLRHKILKQMKGNTTIDRAYAYSDIKSQLNELFSNNFIIQTPWMYLKSYPRYLEGVLYRLDKLQGQLQRDRLRIAEVDEIRQLHQSGVKQLSIPYYANTELLNFYWLIQEFRMSLFAQPLGTSEPVSIKRLRQRWNEIKIELSL</sequence>
<dbReference type="InterPro" id="IPR011709">
    <property type="entry name" value="DEAD-box_helicase_OB_fold"/>
</dbReference>
<evidence type="ECO:0000256" key="4">
    <source>
        <dbReference type="ARBA" id="ARBA00022840"/>
    </source>
</evidence>
<dbReference type="PROSITE" id="PS51192">
    <property type="entry name" value="HELICASE_ATP_BIND_1"/>
    <property type="match status" value="1"/>
</dbReference>
<dbReference type="EMBL" id="FO203512">
    <property type="protein sequence ID" value="CCK76262.1"/>
    <property type="molecule type" value="Genomic_DNA"/>
</dbReference>
<dbReference type="InterPro" id="IPR027417">
    <property type="entry name" value="P-loop_NTPase"/>
</dbReference>
<dbReference type="Pfam" id="PF07717">
    <property type="entry name" value="OB_NTP_bind"/>
    <property type="match status" value="1"/>
</dbReference>
<dbReference type="EC" id="3.6.1.-" evidence="7"/>
<dbReference type="SMART" id="SM00847">
    <property type="entry name" value="HA2"/>
    <property type="match status" value="1"/>
</dbReference>
<keyword evidence="1" id="KW-0547">Nucleotide-binding</keyword>
<evidence type="ECO:0000259" key="5">
    <source>
        <dbReference type="PROSITE" id="PS51192"/>
    </source>
</evidence>
<dbReference type="CDD" id="cd18791">
    <property type="entry name" value="SF2_C_RHA"/>
    <property type="match status" value="1"/>
</dbReference>
<dbReference type="GO" id="GO:0003724">
    <property type="term" value="F:RNA helicase activity"/>
    <property type="evidence" value="ECO:0007669"/>
    <property type="project" value="InterPro"/>
</dbReference>
<dbReference type="SMART" id="SM00382">
    <property type="entry name" value="AAA"/>
    <property type="match status" value="1"/>
</dbReference>
<dbReference type="InterPro" id="IPR003593">
    <property type="entry name" value="AAA+_ATPase"/>
</dbReference>
<evidence type="ECO:0000259" key="6">
    <source>
        <dbReference type="PROSITE" id="PS51194"/>
    </source>
</evidence>
<dbReference type="NCBIfam" id="TIGR01967">
    <property type="entry name" value="DEAH_box_HrpA"/>
    <property type="match status" value="1"/>
</dbReference>
<proteinExistence type="predicted"/>
<dbReference type="Pfam" id="PF00270">
    <property type="entry name" value="DEAD"/>
    <property type="match status" value="1"/>
</dbReference>
<dbReference type="InterPro" id="IPR014001">
    <property type="entry name" value="Helicase_ATP-bd"/>
</dbReference>
<keyword evidence="2 7" id="KW-0378">Hydrolase</keyword>
<organism evidence="7 8">
    <name type="scientific">Oleispira antarctica RB-8</name>
    <dbReference type="NCBI Taxonomy" id="698738"/>
    <lineage>
        <taxon>Bacteria</taxon>
        <taxon>Pseudomonadati</taxon>
        <taxon>Pseudomonadota</taxon>
        <taxon>Gammaproteobacteria</taxon>
        <taxon>Oceanospirillales</taxon>
        <taxon>Oceanospirillaceae</taxon>
        <taxon>Oleispira</taxon>
    </lineage>
</organism>
<dbReference type="GO" id="GO:0003723">
    <property type="term" value="F:RNA binding"/>
    <property type="evidence" value="ECO:0007669"/>
    <property type="project" value="TreeGrafter"/>
</dbReference>
<dbReference type="PROSITE" id="PS51194">
    <property type="entry name" value="HELICASE_CTER"/>
    <property type="match status" value="1"/>
</dbReference>
<dbReference type="PANTHER" id="PTHR18934">
    <property type="entry name" value="ATP-DEPENDENT RNA HELICASE"/>
    <property type="match status" value="1"/>
</dbReference>
<reference evidence="7 8" key="1">
    <citation type="journal article" date="2013" name="Nat. Commun.">
        <title>Genome sequence and functional genomic analysis of the oil-degrading bacterium Oleispira antarctica.</title>
        <authorList>
            <person name="Kube M."/>
            <person name="Chernikova T.N."/>
            <person name="Al-Ramahi Y."/>
            <person name="Beloqui A."/>
            <person name="Lopez-Cortez N."/>
            <person name="Guazzaroni M.E."/>
            <person name="Heipieper H.J."/>
            <person name="Klages S."/>
            <person name="Kotsyurbenko O.R."/>
            <person name="Langer I."/>
            <person name="Nechitaylo T.Y."/>
            <person name="Lunsdorf H."/>
            <person name="Fernandez M."/>
            <person name="Juarez S."/>
            <person name="Ciordia S."/>
            <person name="Singer A."/>
            <person name="Kagan O."/>
            <person name="Egorova O."/>
            <person name="Petit P.A."/>
            <person name="Stogios P."/>
            <person name="Kim Y."/>
            <person name="Tchigvintsev A."/>
            <person name="Flick R."/>
            <person name="Denaro R."/>
            <person name="Genovese M."/>
            <person name="Albar J.P."/>
            <person name="Reva O.N."/>
            <person name="Martinez-Gomariz M."/>
            <person name="Tran H."/>
            <person name="Ferrer M."/>
            <person name="Savchenko A."/>
            <person name="Yakunin A.F."/>
            <person name="Yakimov M.M."/>
            <person name="Golyshina O.V."/>
            <person name="Reinhardt R."/>
            <person name="Golyshin P.N."/>
        </authorList>
    </citation>
    <scope>NUCLEOTIDE SEQUENCE [LARGE SCALE GENOMIC DNA]</scope>
</reference>
<dbReference type="STRING" id="698738.OLEAN_C20860"/>
<name>R4YMX6_OLEAN</name>
<dbReference type="NCBIfam" id="NF008348">
    <property type="entry name" value="PRK11131.1"/>
    <property type="match status" value="1"/>
</dbReference>
<dbReference type="InterPro" id="IPR011545">
    <property type="entry name" value="DEAD/DEAH_box_helicase_dom"/>
</dbReference>
<dbReference type="KEGG" id="oai:OLEAN_C20860"/>
<keyword evidence="3 7" id="KW-0347">Helicase</keyword>
<dbReference type="InterPro" id="IPR007502">
    <property type="entry name" value="Helicase-assoc_dom"/>
</dbReference>
<dbReference type="GO" id="GO:0005524">
    <property type="term" value="F:ATP binding"/>
    <property type="evidence" value="ECO:0007669"/>
    <property type="project" value="UniProtKB-KW"/>
</dbReference>
<dbReference type="Pfam" id="PF11898">
    <property type="entry name" value="DUF3418"/>
    <property type="match status" value="1"/>
</dbReference>
<dbReference type="GO" id="GO:0016787">
    <property type="term" value="F:hydrolase activity"/>
    <property type="evidence" value="ECO:0007669"/>
    <property type="project" value="UniProtKB-KW"/>
</dbReference>